<dbReference type="WBParaSite" id="Hba_21052">
    <property type="protein sequence ID" value="Hba_21052"/>
    <property type="gene ID" value="Hba_21052"/>
</dbReference>
<protein>
    <submittedName>
        <fullName evidence="3">Histone deacetylase</fullName>
    </submittedName>
</protein>
<proteinExistence type="predicted"/>
<feature type="compositionally biased region" description="Acidic residues" evidence="1">
    <location>
        <begin position="1"/>
        <end position="11"/>
    </location>
</feature>
<reference evidence="3" key="1">
    <citation type="submission" date="2016-11" db="UniProtKB">
        <authorList>
            <consortium name="WormBaseParasite"/>
        </authorList>
    </citation>
    <scope>IDENTIFICATION</scope>
</reference>
<organism evidence="2 3">
    <name type="scientific">Heterorhabditis bacteriophora</name>
    <name type="common">Entomopathogenic nematode worm</name>
    <dbReference type="NCBI Taxonomy" id="37862"/>
    <lineage>
        <taxon>Eukaryota</taxon>
        <taxon>Metazoa</taxon>
        <taxon>Ecdysozoa</taxon>
        <taxon>Nematoda</taxon>
        <taxon>Chromadorea</taxon>
        <taxon>Rhabditida</taxon>
        <taxon>Rhabditina</taxon>
        <taxon>Rhabditomorpha</taxon>
        <taxon>Strongyloidea</taxon>
        <taxon>Heterorhabditidae</taxon>
        <taxon>Heterorhabditis</taxon>
    </lineage>
</organism>
<name>A0A1I7XUM9_HETBA</name>
<evidence type="ECO:0000256" key="1">
    <source>
        <dbReference type="SAM" id="MobiDB-lite"/>
    </source>
</evidence>
<feature type="compositionally biased region" description="Basic and acidic residues" evidence="1">
    <location>
        <begin position="13"/>
        <end position="23"/>
    </location>
</feature>
<dbReference type="AlphaFoldDB" id="A0A1I7XUM9"/>
<accession>A0A1I7XUM9</accession>
<sequence length="76" mass="8342">MGDEDGSDADNPETGHAEVPRRLRVRELAKSVHPALEKPDSKMSALPHFNALSSYLKGSLRLSAPFPNNPLFNCIQ</sequence>
<dbReference type="Proteomes" id="UP000095283">
    <property type="component" value="Unplaced"/>
</dbReference>
<keyword evidence="2" id="KW-1185">Reference proteome</keyword>
<evidence type="ECO:0000313" key="3">
    <source>
        <dbReference type="WBParaSite" id="Hba_21052"/>
    </source>
</evidence>
<evidence type="ECO:0000313" key="2">
    <source>
        <dbReference type="Proteomes" id="UP000095283"/>
    </source>
</evidence>
<feature type="region of interest" description="Disordered" evidence="1">
    <location>
        <begin position="1"/>
        <end position="23"/>
    </location>
</feature>